<name>A0A392VBZ2_9FABA</name>
<dbReference type="Proteomes" id="UP000265520">
    <property type="component" value="Unassembled WGS sequence"/>
</dbReference>
<feature type="non-terminal residue" evidence="1">
    <location>
        <position position="42"/>
    </location>
</feature>
<proteinExistence type="predicted"/>
<dbReference type="AlphaFoldDB" id="A0A392VBZ2"/>
<sequence length="42" mass="4689">MASSSTSAYARVPHAPHHMDMWSSEHIHFSGKRVTAPPKMRA</sequence>
<reference evidence="1 2" key="1">
    <citation type="journal article" date="2018" name="Front. Plant Sci.">
        <title>Red Clover (Trifolium pratense) and Zigzag Clover (T. medium) - A Picture of Genomic Similarities and Differences.</title>
        <authorList>
            <person name="Dluhosova J."/>
            <person name="Istvanek J."/>
            <person name="Nedelnik J."/>
            <person name="Repkova J."/>
        </authorList>
    </citation>
    <scope>NUCLEOTIDE SEQUENCE [LARGE SCALE GENOMIC DNA]</scope>
    <source>
        <strain evidence="2">cv. 10/8</strain>
        <tissue evidence="1">Leaf</tissue>
    </source>
</reference>
<accession>A0A392VBZ2</accession>
<evidence type="ECO:0000313" key="2">
    <source>
        <dbReference type="Proteomes" id="UP000265520"/>
    </source>
</evidence>
<evidence type="ECO:0000313" key="1">
    <source>
        <dbReference type="EMBL" id="MCI83990.1"/>
    </source>
</evidence>
<protein>
    <submittedName>
        <fullName evidence="1">Uncharacterized protein</fullName>
    </submittedName>
</protein>
<comment type="caution">
    <text evidence="1">The sequence shown here is derived from an EMBL/GenBank/DDBJ whole genome shotgun (WGS) entry which is preliminary data.</text>
</comment>
<dbReference type="EMBL" id="LXQA011080209">
    <property type="protein sequence ID" value="MCI83990.1"/>
    <property type="molecule type" value="Genomic_DNA"/>
</dbReference>
<keyword evidence="2" id="KW-1185">Reference proteome</keyword>
<organism evidence="1 2">
    <name type="scientific">Trifolium medium</name>
    <dbReference type="NCBI Taxonomy" id="97028"/>
    <lineage>
        <taxon>Eukaryota</taxon>
        <taxon>Viridiplantae</taxon>
        <taxon>Streptophyta</taxon>
        <taxon>Embryophyta</taxon>
        <taxon>Tracheophyta</taxon>
        <taxon>Spermatophyta</taxon>
        <taxon>Magnoliopsida</taxon>
        <taxon>eudicotyledons</taxon>
        <taxon>Gunneridae</taxon>
        <taxon>Pentapetalae</taxon>
        <taxon>rosids</taxon>
        <taxon>fabids</taxon>
        <taxon>Fabales</taxon>
        <taxon>Fabaceae</taxon>
        <taxon>Papilionoideae</taxon>
        <taxon>50 kb inversion clade</taxon>
        <taxon>NPAAA clade</taxon>
        <taxon>Hologalegina</taxon>
        <taxon>IRL clade</taxon>
        <taxon>Trifolieae</taxon>
        <taxon>Trifolium</taxon>
    </lineage>
</organism>